<dbReference type="PANTHER" id="PTHR47642">
    <property type="entry name" value="ATP-DEPENDENT DNA HELICASE"/>
    <property type="match status" value="1"/>
</dbReference>
<organism evidence="2 3">
    <name type="scientific">Aureobasidium melanogenum</name>
    <name type="common">Aureobasidium pullulans var. melanogenum</name>
    <dbReference type="NCBI Taxonomy" id="46634"/>
    <lineage>
        <taxon>Eukaryota</taxon>
        <taxon>Fungi</taxon>
        <taxon>Dikarya</taxon>
        <taxon>Ascomycota</taxon>
        <taxon>Pezizomycotina</taxon>
        <taxon>Dothideomycetes</taxon>
        <taxon>Dothideomycetidae</taxon>
        <taxon>Dothideales</taxon>
        <taxon>Saccotheciaceae</taxon>
        <taxon>Aureobasidium</taxon>
    </lineage>
</organism>
<dbReference type="EMBL" id="JAHFXS010003140">
    <property type="protein sequence ID" value="KAG9969391.1"/>
    <property type="molecule type" value="Genomic_DNA"/>
</dbReference>
<feature type="non-terminal residue" evidence="2">
    <location>
        <position position="223"/>
    </location>
</feature>
<dbReference type="AlphaFoldDB" id="A0A9P8FEK9"/>
<dbReference type="SUPFAM" id="SSF52540">
    <property type="entry name" value="P-loop containing nucleoside triphosphate hydrolases"/>
    <property type="match status" value="1"/>
</dbReference>
<dbReference type="Gene3D" id="3.40.50.300">
    <property type="entry name" value="P-loop containing nucleotide triphosphate hydrolases"/>
    <property type="match status" value="1"/>
</dbReference>
<dbReference type="InterPro" id="IPR027417">
    <property type="entry name" value="P-loop_NTPase"/>
</dbReference>
<accession>A0A9P8FEK9</accession>
<evidence type="ECO:0008006" key="4">
    <source>
        <dbReference type="Google" id="ProtNLM"/>
    </source>
</evidence>
<reference evidence="2" key="2">
    <citation type="submission" date="2021-08" db="EMBL/GenBank/DDBJ databases">
        <authorList>
            <person name="Gostincar C."/>
            <person name="Sun X."/>
            <person name="Song Z."/>
            <person name="Gunde-Cimerman N."/>
        </authorList>
    </citation>
    <scope>NUCLEOTIDE SEQUENCE</scope>
    <source>
        <strain evidence="2">EXF-9298</strain>
    </source>
</reference>
<name>A0A9P8FEK9_AURME</name>
<evidence type="ECO:0000256" key="1">
    <source>
        <dbReference type="SAM" id="MobiDB-lite"/>
    </source>
</evidence>
<dbReference type="Proteomes" id="UP000729357">
    <property type="component" value="Unassembled WGS sequence"/>
</dbReference>
<feature type="compositionally biased region" description="Basic and acidic residues" evidence="1">
    <location>
        <begin position="191"/>
        <end position="201"/>
    </location>
</feature>
<comment type="caution">
    <text evidence="2">The sequence shown here is derived from an EMBL/GenBank/DDBJ whole genome shotgun (WGS) entry which is preliminary data.</text>
</comment>
<proteinExistence type="predicted"/>
<evidence type="ECO:0000313" key="2">
    <source>
        <dbReference type="EMBL" id="KAG9969391.1"/>
    </source>
</evidence>
<dbReference type="InterPro" id="IPR051055">
    <property type="entry name" value="PIF1_helicase"/>
</dbReference>
<dbReference type="PANTHER" id="PTHR47642:SF5">
    <property type="entry name" value="ATP-DEPENDENT DNA HELICASE"/>
    <property type="match status" value="1"/>
</dbReference>
<reference evidence="2" key="1">
    <citation type="journal article" date="2021" name="J Fungi (Basel)">
        <title>Virulence traits and population genomics of the black yeast Aureobasidium melanogenum.</title>
        <authorList>
            <person name="Cernosa A."/>
            <person name="Sun X."/>
            <person name="Gostincar C."/>
            <person name="Fang C."/>
            <person name="Gunde-Cimerman N."/>
            <person name="Song Z."/>
        </authorList>
    </citation>
    <scope>NUCLEOTIDE SEQUENCE</scope>
    <source>
        <strain evidence="2">EXF-9298</strain>
    </source>
</reference>
<gene>
    <name evidence="2" type="ORF">KCU98_g15122</name>
</gene>
<dbReference type="CDD" id="cd18809">
    <property type="entry name" value="SF1_C_RecD"/>
    <property type="match status" value="1"/>
</dbReference>
<protein>
    <recommendedName>
        <fullName evidence="4">DNA helicase</fullName>
    </recommendedName>
</protein>
<sequence>MLIKNIDESLVNGSLGKIIGFMNETQFDSYNNNEEAFLATQGGTLKDEDAIGGRDKKKTARERLMDNLLGSTTQIWPVVRFTLADGTTRDLLCQRETWKIELPDGEVQASRAQIPLILAWALSIHKAQGQTLDRVKVDLGKVFEKGQAYVALSRATSMQGLQVLRFDPRKVVAHEKVRTFYQNLSRVESLEQSKPKAERGKNTSRANGVTANEYERGFAEGKM</sequence>
<evidence type="ECO:0000313" key="3">
    <source>
        <dbReference type="Proteomes" id="UP000729357"/>
    </source>
</evidence>
<keyword evidence="3" id="KW-1185">Reference proteome</keyword>
<feature type="region of interest" description="Disordered" evidence="1">
    <location>
        <begin position="191"/>
        <end position="213"/>
    </location>
</feature>